<comment type="caution">
    <text evidence="1">The sequence shown here is derived from an EMBL/GenBank/DDBJ whole genome shotgun (WGS) entry which is preliminary data.</text>
</comment>
<dbReference type="Proteomes" id="UP000648908">
    <property type="component" value="Unassembled WGS sequence"/>
</dbReference>
<gene>
    <name evidence="1" type="ORF">JL811_09915</name>
</gene>
<organism evidence="1 2">
    <name type="scientific">Szabonella alba</name>
    <dbReference type="NCBI Taxonomy" id="2804194"/>
    <lineage>
        <taxon>Bacteria</taxon>
        <taxon>Pseudomonadati</taxon>
        <taxon>Pseudomonadota</taxon>
        <taxon>Alphaproteobacteria</taxon>
        <taxon>Rhodobacterales</taxon>
        <taxon>Paracoccaceae</taxon>
        <taxon>Szabonella</taxon>
    </lineage>
</organism>
<protein>
    <submittedName>
        <fullName evidence="1">Uncharacterized protein</fullName>
    </submittedName>
</protein>
<evidence type="ECO:0000313" key="1">
    <source>
        <dbReference type="EMBL" id="MBL4917537.1"/>
    </source>
</evidence>
<name>A0A8K0Y156_9RHOB</name>
<dbReference type="AlphaFoldDB" id="A0A8K0Y156"/>
<dbReference type="EMBL" id="JAESVN010000003">
    <property type="protein sequence ID" value="MBL4917537.1"/>
    <property type="molecule type" value="Genomic_DNA"/>
</dbReference>
<keyword evidence="2" id="KW-1185">Reference proteome</keyword>
<sequence>MELLLASYVLLVLGSFGLGSGLAAPGNTARAAGAPAVGQAAQPAAPPAAALTPCDSTVAKAMNAAPLPDSWAELGAEAERALAHFLNADLDWILPAPQQKATTTALETAPVVVEGFSPASDALELTYRPETDGSGAPFAPMIELLDNDSDSGTLIRFNGRPVADLRGVTDLPPEALHLVALA</sequence>
<accession>A0A8K0Y156</accession>
<dbReference type="RefSeq" id="WP_202688441.1">
    <property type="nucleotide sequence ID" value="NZ_JAESVN010000003.1"/>
</dbReference>
<proteinExistence type="predicted"/>
<reference evidence="1" key="1">
    <citation type="submission" date="2021-01" db="EMBL/GenBank/DDBJ databases">
        <title>Tabrizicola alba sp. nov. a motile alkaliphilic bacterium isolated from a soda lake.</title>
        <authorList>
            <person name="Szuroczki S."/>
            <person name="Abbaszade G."/>
            <person name="Schumann P."/>
            <person name="Toth E."/>
        </authorList>
    </citation>
    <scope>NUCLEOTIDE SEQUENCE</scope>
    <source>
        <strain evidence="1">DMG-N-6</strain>
    </source>
</reference>
<evidence type="ECO:0000313" key="2">
    <source>
        <dbReference type="Proteomes" id="UP000648908"/>
    </source>
</evidence>